<dbReference type="AlphaFoldDB" id="A0A142BDM0"/>
<feature type="coiled-coil region" evidence="1">
    <location>
        <begin position="688"/>
        <end position="725"/>
    </location>
</feature>
<accession>A0A142BDM0</accession>
<sequence length="1133" mass="131073">MQNQSLDFSQDQSKAGFRLHGLEVLNWGTFNKKIWKTKPDGNNSLLTGDIGSGKSTLVDAMTTLLVPSQKITYNKAAGAETRERNMTSYVRGYFKSAKDDDTLSAKAVALRDHNSYSVLLARFVNEGFDQTITLAQVFWSRDNNNSPERFFIVARKPLTISKHFSGFGSDITDLKKKVKRLEHTKVFESFSQYQAEFRRQMGIENDQAMDLLYQTVSMKSVGNLTDFVRHHMLESTDVEERVEELSRQFDNLNRAHEAVLKARQQIEKLQPMVDDCQRYETLESEIQSFKQCRDALYAYFADKKIALLGQRIQRRELDQKKLESRLDEVLHSLENLRAGLRETERSIEQNGGQRLSELKTEIDRLGREKDRLVKSNDDYLALCRFLDMPDPKDDNEFFSNREEATESQERLEKQKTDLQNEQVEQAVGLKQLRDEHKSLSKEIDSLKGRKSNIPSRNLTIREALCSALDLTEDTLPFAGELLQVREEEKHWEGAVERVLHNFALSLLVPDEHYNAVAHYVDKTHLKGRLVYYRVRTPAKHPHNTVDKRSLSRKISIKTDSGFYTWLEQEILQRFDYVCCDTLDEFRKESRCITATGQIKSSGSRHEKDDRYRIDDRSRFVLGWSNREKILALETQRNLMEKEIQTAAGIQSEFTKRLKKLGDSQIKLELLLNYQSFGDINWQPLALTIQSLEKEKAELEAGSDILKTLRERLITTEAQIREQETLERKLTKESGAAIEKLKQDRTLKEQAEQQLGDLPEDVKASIFERLEELEEEALDNKKITIENCDSSQVTLRRWLQDRLDTKERGARNLSSNITGQMADYKNAYPNETREVDASMASAGEFGEMLKTLAGEDLPRHEGRFKQMLNEGTIHNMAMFQNWLDQQQQTIRDKIDTINRSLSTIDYSDGTYIRLVADNHRDAEINQFKIDLRNCLGGTLSSDDTETYAENKFIQVKDIIERFNGREGQTDLDKRWTKKVTDVRNWFLFNASERYREDDSEKEFYSDSAGKSGGQKEKLAYTILAAALAYQFGLEWGETRSRSFRFVMIDEAFGRGSDESARYGLELFRKLNLQLLIVTPLQKIHVIEDYVSSVHFVHNEGGCNSVLRNLSIEQYRKEKQQIAEQKQASEEVVLN</sequence>
<name>A0A142BDM0_9GAMM</name>
<dbReference type="EMBL" id="CP013251">
    <property type="protein sequence ID" value="AMO56846.1"/>
    <property type="molecule type" value="Genomic_DNA"/>
</dbReference>
<dbReference type="KEGG" id="emp:EZMO1_2796"/>
<dbReference type="Pfam" id="PF13558">
    <property type="entry name" value="SbcC_Walker_B"/>
    <property type="match status" value="1"/>
</dbReference>
<evidence type="ECO:0000313" key="2">
    <source>
        <dbReference type="EMBL" id="AMO56846.1"/>
    </source>
</evidence>
<dbReference type="PATRIC" id="fig|570277.3.peg.3017"/>
<protein>
    <recommendedName>
        <fullName evidence="4">ATP-dependent exonuclease SbcCD, C subunit-like protein</fullName>
    </recommendedName>
</protein>
<dbReference type="Proteomes" id="UP000071065">
    <property type="component" value="Chromosome"/>
</dbReference>
<dbReference type="STRING" id="570277.EZMO1_2796"/>
<evidence type="ECO:0008006" key="4">
    <source>
        <dbReference type="Google" id="ProtNLM"/>
    </source>
</evidence>
<organism evidence="2 3">
    <name type="scientific">Endozoicomonas montiporae CL-33</name>
    <dbReference type="NCBI Taxonomy" id="570277"/>
    <lineage>
        <taxon>Bacteria</taxon>
        <taxon>Pseudomonadati</taxon>
        <taxon>Pseudomonadota</taxon>
        <taxon>Gammaproteobacteria</taxon>
        <taxon>Oceanospirillales</taxon>
        <taxon>Endozoicomonadaceae</taxon>
        <taxon>Endozoicomonas</taxon>
    </lineage>
</organism>
<dbReference type="OrthoDB" id="174137at2"/>
<dbReference type="InterPro" id="IPR027417">
    <property type="entry name" value="P-loop_NTPase"/>
</dbReference>
<gene>
    <name evidence="2" type="ORF">EZMO1_2796</name>
</gene>
<dbReference type="RefSeq" id="WP_051789258.1">
    <property type="nucleotide sequence ID" value="NZ_CP013251.1"/>
</dbReference>
<dbReference type="Gene3D" id="3.40.50.300">
    <property type="entry name" value="P-loop containing nucleotide triphosphate hydrolases"/>
    <property type="match status" value="1"/>
</dbReference>
<feature type="coiled-coil region" evidence="1">
    <location>
        <begin position="235"/>
        <end position="262"/>
    </location>
</feature>
<reference evidence="2 3" key="1">
    <citation type="journal article" date="2016" name="Front. Microbiol.">
        <title>Genomic Insight into the Host-Endosymbiont Relationship of Endozoicomonas montiporae CL-33(T) with its Coral Host.</title>
        <authorList>
            <person name="Ding J.-Y."/>
            <person name="Shiu J.-H."/>
            <person name="Chen W.-M."/>
            <person name="Chiang Y.-R."/>
            <person name="Tang S.-L."/>
        </authorList>
    </citation>
    <scope>NUCLEOTIDE SEQUENCE [LARGE SCALE GENOMIC DNA]</scope>
    <source>
        <strain evidence="2 3">CL-33</strain>
    </source>
</reference>
<dbReference type="SUPFAM" id="SSF52540">
    <property type="entry name" value="P-loop containing nucleoside triphosphate hydrolases"/>
    <property type="match status" value="1"/>
</dbReference>
<feature type="coiled-coil region" evidence="1">
    <location>
        <begin position="401"/>
        <end position="449"/>
    </location>
</feature>
<feature type="coiled-coil region" evidence="1">
    <location>
        <begin position="330"/>
        <end position="375"/>
    </location>
</feature>
<keyword evidence="1" id="KW-0175">Coiled coil</keyword>
<dbReference type="Pfam" id="PF13555">
    <property type="entry name" value="AAA_29"/>
    <property type="match status" value="1"/>
</dbReference>
<proteinExistence type="predicted"/>
<evidence type="ECO:0000313" key="3">
    <source>
        <dbReference type="Proteomes" id="UP000071065"/>
    </source>
</evidence>
<evidence type="ECO:0000256" key="1">
    <source>
        <dbReference type="SAM" id="Coils"/>
    </source>
</evidence>